<dbReference type="InterPro" id="IPR018392">
    <property type="entry name" value="LysM"/>
</dbReference>
<organism evidence="3 4">
    <name type="scientific">Flavivirga amylovorans</name>
    <dbReference type="NCBI Taxonomy" id="870486"/>
    <lineage>
        <taxon>Bacteria</taxon>
        <taxon>Pseudomonadati</taxon>
        <taxon>Bacteroidota</taxon>
        <taxon>Flavobacteriia</taxon>
        <taxon>Flavobacteriales</taxon>
        <taxon>Flavobacteriaceae</taxon>
        <taxon>Flavivirga</taxon>
    </lineage>
</organism>
<reference evidence="3" key="1">
    <citation type="submission" date="2023-07" db="EMBL/GenBank/DDBJ databases">
        <title>Two novel species in the genus Flavivirga.</title>
        <authorList>
            <person name="Kwon K."/>
        </authorList>
    </citation>
    <scope>NUCLEOTIDE SEQUENCE</scope>
    <source>
        <strain evidence="3">KACC 14157</strain>
    </source>
</reference>
<feature type="domain" description="LysM" evidence="2">
    <location>
        <begin position="149"/>
        <end position="192"/>
    </location>
</feature>
<feature type="domain" description="LysM" evidence="2">
    <location>
        <begin position="89"/>
        <end position="133"/>
    </location>
</feature>
<feature type="domain" description="LysM" evidence="2">
    <location>
        <begin position="25"/>
        <end position="68"/>
    </location>
</feature>
<feature type="chain" id="PRO_5046666169" evidence="1">
    <location>
        <begin position="22"/>
        <end position="672"/>
    </location>
</feature>
<dbReference type="RefSeq" id="WP_303283298.1">
    <property type="nucleotide sequence ID" value="NZ_BAABCZ010000004.1"/>
</dbReference>
<dbReference type="CDD" id="cd00118">
    <property type="entry name" value="LysM"/>
    <property type="match status" value="3"/>
</dbReference>
<dbReference type="SMART" id="SM00257">
    <property type="entry name" value="LysM"/>
    <property type="match status" value="4"/>
</dbReference>
<accession>A0ABT8X473</accession>
<comment type="caution">
    <text evidence="3">The sequence shown here is derived from an EMBL/GenBank/DDBJ whole genome shotgun (WGS) entry which is preliminary data.</text>
</comment>
<dbReference type="InterPro" id="IPR028082">
    <property type="entry name" value="Peripla_BP_I"/>
</dbReference>
<evidence type="ECO:0000259" key="2">
    <source>
        <dbReference type="PROSITE" id="PS51782"/>
    </source>
</evidence>
<keyword evidence="4" id="KW-1185">Reference proteome</keyword>
<sequence length="672" mass="76729">MNKIFLILCLTLLFSFSTAQAQNYSTHKVKQGETIESIAEKYLVKPSDIYGLNPDAKKELRINSVLIIPKPKAIEEPKVTVVKELEGFKKHRTKKRQTLYSLSKQYNVSEEDIKKYNKFLYAEPLRKGDKLQIPIFKITEVEEVNELTKTYTVLPKEGKWRIAYKFGITVKELEELNPEMGDVLQEGQILKVPNIGGEEEKVVDEKYSYYKVLPKEGFYRLKLKLGLEQEELETLNPVLKEGGLKVGMILKVPYSNLPDDITQHDAVKVNLVDSITDFNAKHIAIMLPFRLNHVDFDSESDIKRSVEKDPYLDASLDFHSGVLMAMDSLKTLGVSLKVDVYDTKYQLSEVKRIIAKNNFENIDAVIGPLTPGNFEEVASQLRKYNTPVVSPIGTNLKLYDNVFQSRPSNDLLKKRVVNFVKADTLASNIIVIADTQNKAVSDDLKREFNFAKQIHSRKDKEGVDKYFVSKGDIQDELKPGKNIVFLETQDAGFVSSVVSILTALIQKENIEENKEAIEIVLVTTNISSAFKGDEVDNTHLSKLQFHFATMSRAYNENDNNAFVKKYNQIYNVTPNNRAVKGFDLTMDVVLRLVSSEDLYMSVNEAPLTEYVENKFAYKKKLFGGYYNDTVYLVKYDDLAIVEVKQEVKPKPEVIEEVKQEVKLNKDKKEVKQ</sequence>
<name>A0ABT8X473_9FLAO</name>
<keyword evidence="1" id="KW-0732">Signal</keyword>
<dbReference type="SUPFAM" id="SSF54106">
    <property type="entry name" value="LysM domain"/>
    <property type="match status" value="3"/>
</dbReference>
<dbReference type="Gene3D" id="3.10.350.10">
    <property type="entry name" value="LysM domain"/>
    <property type="match status" value="3"/>
</dbReference>
<dbReference type="SUPFAM" id="SSF53822">
    <property type="entry name" value="Periplasmic binding protein-like I"/>
    <property type="match status" value="1"/>
</dbReference>
<proteinExistence type="predicted"/>
<dbReference type="CDD" id="cd06268">
    <property type="entry name" value="PBP1_ABC_transporter_LIVBP-like"/>
    <property type="match status" value="1"/>
</dbReference>
<dbReference type="PROSITE" id="PS51782">
    <property type="entry name" value="LYSM"/>
    <property type="match status" value="3"/>
</dbReference>
<feature type="signal peptide" evidence="1">
    <location>
        <begin position="1"/>
        <end position="21"/>
    </location>
</feature>
<evidence type="ECO:0000256" key="1">
    <source>
        <dbReference type="SAM" id="SignalP"/>
    </source>
</evidence>
<gene>
    <name evidence="3" type="ORF">Q4Q39_14640</name>
</gene>
<dbReference type="Gene3D" id="3.40.50.2300">
    <property type="match status" value="1"/>
</dbReference>
<evidence type="ECO:0000313" key="3">
    <source>
        <dbReference type="EMBL" id="MDO5988647.1"/>
    </source>
</evidence>
<dbReference type="Proteomes" id="UP001176891">
    <property type="component" value="Unassembled WGS sequence"/>
</dbReference>
<evidence type="ECO:0000313" key="4">
    <source>
        <dbReference type="Proteomes" id="UP001176891"/>
    </source>
</evidence>
<dbReference type="EMBL" id="JAUOEM010000005">
    <property type="protein sequence ID" value="MDO5988647.1"/>
    <property type="molecule type" value="Genomic_DNA"/>
</dbReference>
<protein>
    <submittedName>
        <fullName evidence="3">LysM peptidoglycan-binding domain-containing protein</fullName>
    </submittedName>
</protein>
<dbReference type="Pfam" id="PF01476">
    <property type="entry name" value="LysM"/>
    <property type="match status" value="3"/>
</dbReference>
<dbReference type="PANTHER" id="PTHR33734">
    <property type="entry name" value="LYSM DOMAIN-CONTAINING GPI-ANCHORED PROTEIN 2"/>
    <property type="match status" value="1"/>
</dbReference>
<dbReference type="InterPro" id="IPR036779">
    <property type="entry name" value="LysM_dom_sf"/>
</dbReference>
<dbReference type="PANTHER" id="PTHR33734:SF22">
    <property type="entry name" value="MEMBRANE-BOUND LYTIC MUREIN TRANSGLYCOSYLASE D"/>
    <property type="match status" value="1"/>
</dbReference>